<keyword evidence="2" id="KW-1185">Reference proteome</keyword>
<evidence type="ECO:0000313" key="2">
    <source>
        <dbReference type="Proteomes" id="UP001500755"/>
    </source>
</evidence>
<dbReference type="Proteomes" id="UP001500755">
    <property type="component" value="Unassembled WGS sequence"/>
</dbReference>
<gene>
    <name evidence="1" type="ORF">GCM10009755_20820</name>
</gene>
<evidence type="ECO:0000313" key="1">
    <source>
        <dbReference type="EMBL" id="GAA2009751.1"/>
    </source>
</evidence>
<dbReference type="Gene3D" id="3.90.1150.30">
    <property type="match status" value="1"/>
</dbReference>
<dbReference type="Pfam" id="PF04237">
    <property type="entry name" value="YjbR"/>
    <property type="match status" value="1"/>
</dbReference>
<dbReference type="InterPro" id="IPR038056">
    <property type="entry name" value="YjbR-like_sf"/>
</dbReference>
<keyword evidence="1" id="KW-0238">DNA-binding</keyword>
<comment type="caution">
    <text evidence="1">The sequence shown here is derived from an EMBL/GenBank/DDBJ whole genome shotgun (WGS) entry which is preliminary data.</text>
</comment>
<reference evidence="1 2" key="1">
    <citation type="journal article" date="2019" name="Int. J. Syst. Evol. Microbiol.">
        <title>The Global Catalogue of Microorganisms (GCM) 10K type strain sequencing project: providing services to taxonomists for standard genome sequencing and annotation.</title>
        <authorList>
            <consortium name="The Broad Institute Genomics Platform"/>
            <consortium name="The Broad Institute Genome Sequencing Center for Infectious Disease"/>
            <person name="Wu L."/>
            <person name="Ma J."/>
        </authorList>
    </citation>
    <scope>NUCLEOTIDE SEQUENCE [LARGE SCALE GENOMIC DNA]</scope>
    <source>
        <strain evidence="1 2">JCM 14546</strain>
    </source>
</reference>
<proteinExistence type="predicted"/>
<dbReference type="PANTHER" id="PTHR35145">
    <property type="entry name" value="CYTOPLASMIC PROTEIN-RELATED"/>
    <property type="match status" value="1"/>
</dbReference>
<dbReference type="PANTHER" id="PTHR35145:SF1">
    <property type="entry name" value="CYTOPLASMIC PROTEIN"/>
    <property type="match status" value="1"/>
</dbReference>
<protein>
    <submittedName>
        <fullName evidence="1">MmcQ/YjbR family DNA-binding protein</fullName>
    </submittedName>
</protein>
<dbReference type="SUPFAM" id="SSF142906">
    <property type="entry name" value="YjbR-like"/>
    <property type="match status" value="1"/>
</dbReference>
<dbReference type="EMBL" id="BAAANO010000018">
    <property type="protein sequence ID" value="GAA2009751.1"/>
    <property type="molecule type" value="Genomic_DNA"/>
</dbReference>
<dbReference type="InterPro" id="IPR007351">
    <property type="entry name" value="YjbR"/>
</dbReference>
<accession>A0ABN2THJ1</accession>
<dbReference type="InterPro" id="IPR058532">
    <property type="entry name" value="YjbR/MT2646/Rv2570-like"/>
</dbReference>
<sequence length="153" mass="16803">MSILSLAPVPVALARYPPSMDSAVLVETAKEIGLQFPATELTHPFGPEWDVLKVKGRVFLLATEVTGEPMVTVKVEPLDGEGLRMLHPEISPGYHMNKKHWVSIVGGDTVDESALREIVLDSYCLVVAKLPKKDRPVDPATFGGREEFEKVPE</sequence>
<name>A0ABN2THJ1_9MICO</name>
<dbReference type="GO" id="GO:0003677">
    <property type="term" value="F:DNA binding"/>
    <property type="evidence" value="ECO:0007669"/>
    <property type="project" value="UniProtKB-KW"/>
</dbReference>
<organism evidence="1 2">
    <name type="scientific">Brevibacterium samyangense</name>
    <dbReference type="NCBI Taxonomy" id="366888"/>
    <lineage>
        <taxon>Bacteria</taxon>
        <taxon>Bacillati</taxon>
        <taxon>Actinomycetota</taxon>
        <taxon>Actinomycetes</taxon>
        <taxon>Micrococcales</taxon>
        <taxon>Brevibacteriaceae</taxon>
        <taxon>Brevibacterium</taxon>
    </lineage>
</organism>